<evidence type="ECO:0000313" key="4">
    <source>
        <dbReference type="Proteomes" id="UP000076584"/>
    </source>
</evidence>
<sequence length="716" mass="79863">FTTAAQVLPTRHLSQFHIVFISTKLVPQLGLVFMFPTMVGLLKRLGFSGKRTAAQQEGPKSAAKPSATPTVNRQIVSAPRSTGKQLASKPNNAASSRTNSSVAVSRGHPVYQAFPLGKNEFRLLHVQPAPSLSSPVVAQLSVVNYNPFTDKSSDFYDALSYRWGDPNDKKTIFINGSAVSVMKNLEIALRNLRYRDRELVIWADAICINQDDVEERNVQVAFMGTIYSKSYRLRIWLGEPGTDTAAGMELVDYCSGFPPDEDGVKKIANDERGSTGLTELLGRDYWSRMWMFQEILLCNVVQVHCGQFNAQFNGIMFLDMVSSKAQLWPDPTKTPPWILPLRRALLNTTQFTINPGRLDELENILVLTRRLHATDARDKLFALMGTCNMSPYLTIDYNKPERDVYVEFTRRHIEKTGGLALLMLAGWENPEDQKDIRLPSWTPDFRASKTVGIYIGYSIENSTIFNASKGKRFTAASRSGHTTSDADSILVTEGFLLDTVQKTVPTVKSESCPKQMASAFDLGRVGSHPSGKPQIQAFCETIVFDIYGPKEGDSVEKKNYKQGRQLQHMLGFMKDMETLEDNAVPRKRDGSVDFSALFGSEASRSGSFVRHYEDLRRSQPDVLEGHHKAFMKDYMYNAGKISSMFSTGGHYFGRCNHSVQPGDVVALLFGCTLPVILRKTQPGFKLVGAAYVSGLMYGELMDNPRSDLSVQRILLV</sequence>
<feature type="domain" description="Heterokaryon incompatibility" evidence="2">
    <location>
        <begin position="156"/>
        <end position="294"/>
    </location>
</feature>
<evidence type="ECO:0000313" key="3">
    <source>
        <dbReference type="EMBL" id="KZL76645.1"/>
    </source>
</evidence>
<feature type="compositionally biased region" description="Polar residues" evidence="1">
    <location>
        <begin position="67"/>
        <end position="101"/>
    </location>
</feature>
<dbReference type="Proteomes" id="UP000076584">
    <property type="component" value="Unassembled WGS sequence"/>
</dbReference>
<comment type="caution">
    <text evidence="3">The sequence shown here is derived from an EMBL/GenBank/DDBJ whole genome shotgun (WGS) entry which is preliminary data.</text>
</comment>
<dbReference type="AlphaFoldDB" id="A0A166XIR2"/>
<accession>A0A166XIR2</accession>
<dbReference type="STRING" id="1573173.A0A166XIR2"/>
<feature type="non-terminal residue" evidence="3">
    <location>
        <position position="1"/>
    </location>
</feature>
<dbReference type="PANTHER" id="PTHR24148:SF73">
    <property type="entry name" value="HET DOMAIN PROTEIN (AFU_ORTHOLOGUE AFUA_8G01020)"/>
    <property type="match status" value="1"/>
</dbReference>
<keyword evidence="4" id="KW-1185">Reference proteome</keyword>
<protein>
    <submittedName>
        <fullName evidence="3">Ankyrin and het domain-containing protein</fullName>
    </submittedName>
</protein>
<evidence type="ECO:0000256" key="1">
    <source>
        <dbReference type="SAM" id="MobiDB-lite"/>
    </source>
</evidence>
<dbReference type="Pfam" id="PF26639">
    <property type="entry name" value="Het-6_barrel"/>
    <property type="match status" value="1"/>
</dbReference>
<dbReference type="EMBL" id="LFIW01002278">
    <property type="protein sequence ID" value="KZL76645.1"/>
    <property type="molecule type" value="Genomic_DNA"/>
</dbReference>
<name>A0A166XIR2_COLIC</name>
<proteinExistence type="predicted"/>
<gene>
    <name evidence="3" type="ORF">CI238_03670</name>
</gene>
<dbReference type="PANTHER" id="PTHR24148">
    <property type="entry name" value="ANKYRIN REPEAT DOMAIN-CONTAINING PROTEIN 39 HOMOLOG-RELATED"/>
    <property type="match status" value="1"/>
</dbReference>
<reference evidence="3 4" key="1">
    <citation type="submission" date="2015-06" db="EMBL/GenBank/DDBJ databases">
        <title>Survival trade-offs in plant roots during colonization by closely related pathogenic and mutualistic fungi.</title>
        <authorList>
            <person name="Hacquard S."/>
            <person name="Kracher B."/>
            <person name="Hiruma K."/>
            <person name="Weinman A."/>
            <person name="Muench P."/>
            <person name="Garrido Oter R."/>
            <person name="Ver Loren van Themaat E."/>
            <person name="Dallerey J.-F."/>
            <person name="Damm U."/>
            <person name="Henrissat B."/>
            <person name="Lespinet O."/>
            <person name="Thon M."/>
            <person name="Kemen E."/>
            <person name="McHardy A.C."/>
            <person name="Schulze-Lefert P."/>
            <person name="O'Connell R.J."/>
        </authorList>
    </citation>
    <scope>NUCLEOTIDE SEQUENCE [LARGE SCALE GENOMIC DNA]</scope>
    <source>
        <strain evidence="3 4">MAFF 238704</strain>
    </source>
</reference>
<organism evidence="3 4">
    <name type="scientific">Colletotrichum incanum</name>
    <name type="common">Soybean anthracnose fungus</name>
    <dbReference type="NCBI Taxonomy" id="1573173"/>
    <lineage>
        <taxon>Eukaryota</taxon>
        <taxon>Fungi</taxon>
        <taxon>Dikarya</taxon>
        <taxon>Ascomycota</taxon>
        <taxon>Pezizomycotina</taxon>
        <taxon>Sordariomycetes</taxon>
        <taxon>Hypocreomycetidae</taxon>
        <taxon>Glomerellales</taxon>
        <taxon>Glomerellaceae</taxon>
        <taxon>Colletotrichum</taxon>
        <taxon>Colletotrichum spaethianum species complex</taxon>
    </lineage>
</organism>
<feature type="region of interest" description="Disordered" evidence="1">
    <location>
        <begin position="52"/>
        <end position="101"/>
    </location>
</feature>
<dbReference type="InterPro" id="IPR010730">
    <property type="entry name" value="HET"/>
</dbReference>
<evidence type="ECO:0000259" key="2">
    <source>
        <dbReference type="Pfam" id="PF06985"/>
    </source>
</evidence>
<dbReference type="InterPro" id="IPR052895">
    <property type="entry name" value="HetReg/Transcr_Mod"/>
</dbReference>
<dbReference type="Pfam" id="PF06985">
    <property type="entry name" value="HET"/>
    <property type="match status" value="1"/>
</dbReference>